<name>A0A226DCL7_FOLCA</name>
<accession>A0A226DCL7</accession>
<keyword evidence="1" id="KW-0812">Transmembrane</keyword>
<sequence>MEVQNVEKIGKFNTVMYVFMAVTVGMMVANYWPILGGLGGQVSFKSTPVEQRLYAMLNFFAWSIYLLLIALVVLAGIIAWKMFDAEEAKEKKILAGRLEADRRDSGISAGRSADPCIGTECIASLEEILAELKSTHDHVSVKALYSGWSFRLKKFIISNYITLCLKKLSLFIQVVLKFNNLSPPSCDERHATPLKRHVETSPPENREVFILEPEEAYGKNRFRPGCTAPQCFTKLRM</sequence>
<evidence type="ECO:0000313" key="2">
    <source>
        <dbReference type="EMBL" id="OXA43315.1"/>
    </source>
</evidence>
<reference evidence="2 3" key="1">
    <citation type="submission" date="2015-12" db="EMBL/GenBank/DDBJ databases">
        <title>The genome of Folsomia candida.</title>
        <authorList>
            <person name="Faddeeva A."/>
            <person name="Derks M.F."/>
            <person name="Anvar Y."/>
            <person name="Smit S."/>
            <person name="Van Straalen N."/>
            <person name="Roelofs D."/>
        </authorList>
    </citation>
    <scope>NUCLEOTIDE SEQUENCE [LARGE SCALE GENOMIC DNA]</scope>
    <source>
        <strain evidence="2 3">VU population</strain>
        <tissue evidence="2">Whole body</tissue>
    </source>
</reference>
<keyword evidence="1" id="KW-0472">Membrane</keyword>
<evidence type="ECO:0000313" key="3">
    <source>
        <dbReference type="Proteomes" id="UP000198287"/>
    </source>
</evidence>
<gene>
    <name evidence="2" type="ORF">Fcan01_22036</name>
</gene>
<dbReference type="EMBL" id="LNIX01000023">
    <property type="protein sequence ID" value="OXA43315.1"/>
    <property type="molecule type" value="Genomic_DNA"/>
</dbReference>
<organism evidence="2 3">
    <name type="scientific">Folsomia candida</name>
    <name type="common">Springtail</name>
    <dbReference type="NCBI Taxonomy" id="158441"/>
    <lineage>
        <taxon>Eukaryota</taxon>
        <taxon>Metazoa</taxon>
        <taxon>Ecdysozoa</taxon>
        <taxon>Arthropoda</taxon>
        <taxon>Hexapoda</taxon>
        <taxon>Collembola</taxon>
        <taxon>Entomobryomorpha</taxon>
        <taxon>Isotomoidea</taxon>
        <taxon>Isotomidae</taxon>
        <taxon>Proisotominae</taxon>
        <taxon>Folsomia</taxon>
    </lineage>
</organism>
<evidence type="ECO:0000256" key="1">
    <source>
        <dbReference type="SAM" id="Phobius"/>
    </source>
</evidence>
<feature type="transmembrane region" description="Helical" evidence="1">
    <location>
        <begin position="54"/>
        <end position="80"/>
    </location>
</feature>
<protein>
    <submittedName>
        <fullName evidence="2">Uncharacterized protein</fullName>
    </submittedName>
</protein>
<feature type="transmembrane region" description="Helical" evidence="1">
    <location>
        <begin position="12"/>
        <end position="34"/>
    </location>
</feature>
<proteinExistence type="predicted"/>
<dbReference type="AlphaFoldDB" id="A0A226DCL7"/>
<keyword evidence="1" id="KW-1133">Transmembrane helix</keyword>
<comment type="caution">
    <text evidence="2">The sequence shown here is derived from an EMBL/GenBank/DDBJ whole genome shotgun (WGS) entry which is preliminary data.</text>
</comment>
<keyword evidence="3" id="KW-1185">Reference proteome</keyword>
<dbReference type="Proteomes" id="UP000198287">
    <property type="component" value="Unassembled WGS sequence"/>
</dbReference>